<reference evidence="7" key="1">
    <citation type="submission" date="2022-07" db="EMBL/GenBank/DDBJ databases">
        <title>Phylogenomic reconstructions and comparative analyses of Kickxellomycotina fungi.</title>
        <authorList>
            <person name="Reynolds N.K."/>
            <person name="Stajich J.E."/>
            <person name="Barry K."/>
            <person name="Grigoriev I.V."/>
            <person name="Crous P."/>
            <person name="Smith M.E."/>
        </authorList>
    </citation>
    <scope>NUCLEOTIDE SEQUENCE</scope>
    <source>
        <strain evidence="7">RSA 861</strain>
    </source>
</reference>
<evidence type="ECO:0000256" key="2">
    <source>
        <dbReference type="ARBA" id="ARBA00012254"/>
    </source>
</evidence>
<feature type="domain" description="Formyl transferase N-terminal" evidence="6">
    <location>
        <begin position="91"/>
        <end position="279"/>
    </location>
</feature>
<evidence type="ECO:0000259" key="6">
    <source>
        <dbReference type="Pfam" id="PF00551"/>
    </source>
</evidence>
<keyword evidence="8" id="KW-1185">Reference proteome</keyword>
<feature type="region of interest" description="Disordered" evidence="5">
    <location>
        <begin position="1"/>
        <end position="30"/>
    </location>
</feature>
<evidence type="ECO:0000256" key="5">
    <source>
        <dbReference type="SAM" id="MobiDB-lite"/>
    </source>
</evidence>
<evidence type="ECO:0000256" key="3">
    <source>
        <dbReference type="ARBA" id="ARBA00022679"/>
    </source>
</evidence>
<dbReference type="GO" id="GO:0004644">
    <property type="term" value="F:phosphoribosylglycinamide formyltransferase activity"/>
    <property type="evidence" value="ECO:0007669"/>
    <property type="project" value="UniProtKB-EC"/>
</dbReference>
<proteinExistence type="inferred from homology"/>
<dbReference type="InterPro" id="IPR002376">
    <property type="entry name" value="Formyl_transf_N"/>
</dbReference>
<dbReference type="NCBIfam" id="TIGR00639">
    <property type="entry name" value="PurN"/>
    <property type="match status" value="1"/>
</dbReference>
<evidence type="ECO:0000256" key="4">
    <source>
        <dbReference type="ARBA" id="ARBA00022755"/>
    </source>
</evidence>
<dbReference type="PANTHER" id="PTHR43369:SF2">
    <property type="entry name" value="PHOSPHORIBOSYLGLYCINAMIDE FORMYLTRANSFERASE"/>
    <property type="match status" value="1"/>
</dbReference>
<accession>A0A9W8DMR6</accession>
<keyword evidence="4" id="KW-0658">Purine biosynthesis</keyword>
<gene>
    <name evidence="7" type="primary">ade5_2</name>
    <name evidence="7" type="ORF">IWQ60_007936</name>
</gene>
<evidence type="ECO:0000313" key="7">
    <source>
        <dbReference type="EMBL" id="KAJ1916930.1"/>
    </source>
</evidence>
<dbReference type="HAMAP" id="MF_01930">
    <property type="entry name" value="PurN"/>
    <property type="match status" value="1"/>
</dbReference>
<dbReference type="AlphaFoldDB" id="A0A9W8DMR6"/>
<dbReference type="GO" id="GO:0005737">
    <property type="term" value="C:cytoplasm"/>
    <property type="evidence" value="ECO:0007669"/>
    <property type="project" value="TreeGrafter"/>
</dbReference>
<evidence type="ECO:0000256" key="1">
    <source>
        <dbReference type="ARBA" id="ARBA00005054"/>
    </source>
</evidence>
<comment type="caution">
    <text evidence="7">The sequence shown here is derived from an EMBL/GenBank/DDBJ whole genome shotgun (WGS) entry which is preliminary data.</text>
</comment>
<dbReference type="SUPFAM" id="SSF53328">
    <property type="entry name" value="Formyltransferase"/>
    <property type="match status" value="1"/>
</dbReference>
<dbReference type="EMBL" id="JANBPT010000562">
    <property type="protein sequence ID" value="KAJ1916930.1"/>
    <property type="molecule type" value="Genomic_DNA"/>
</dbReference>
<dbReference type="Pfam" id="PF00551">
    <property type="entry name" value="Formyl_trans_N"/>
    <property type="match status" value="1"/>
</dbReference>
<dbReference type="CDD" id="cd08645">
    <property type="entry name" value="FMT_core_GART"/>
    <property type="match status" value="1"/>
</dbReference>
<dbReference type="PANTHER" id="PTHR43369">
    <property type="entry name" value="PHOSPHORIBOSYLGLYCINAMIDE FORMYLTRANSFERASE"/>
    <property type="match status" value="1"/>
</dbReference>
<sequence>MRPLGETAGRSVSPVGLSLTTPSTPPSPSIPSVARLTLPILTAVATVTPNFVPPSPSSVVVIHQRGQQLPHSALSLTSYPFPSNLHTMPARVVVLISGHGSNLQAILDAARSGRLEGLVEVVGVVSNRKRAYGLERARNYDVPTDIFTLAAYREQGKTREDYDAALAERIRSQYRPDLIVLAGWMHILSPAFLDAFANQVINLHPALPGQFDGAHAIDRAYEASRRGEIDHTGVMVHYVIPAVDQGAPIVTRTVPIYPTDTVDTLEERIHSVEHDLLIDGIIRYLNHRKSGPFELSA</sequence>
<organism evidence="7 8">
    <name type="scientific">Tieghemiomyces parasiticus</name>
    <dbReference type="NCBI Taxonomy" id="78921"/>
    <lineage>
        <taxon>Eukaryota</taxon>
        <taxon>Fungi</taxon>
        <taxon>Fungi incertae sedis</taxon>
        <taxon>Zoopagomycota</taxon>
        <taxon>Kickxellomycotina</taxon>
        <taxon>Dimargaritomycetes</taxon>
        <taxon>Dimargaritales</taxon>
        <taxon>Dimargaritaceae</taxon>
        <taxon>Tieghemiomyces</taxon>
    </lineage>
</organism>
<comment type="pathway">
    <text evidence="1">Purine metabolism; IMP biosynthesis via de novo pathway; N(2)-formyl-N(1)-(5-phospho-D-ribosyl)glycinamide from N(1)-(5-phospho-D-ribosyl)glycinamide (10-formyl THF route): step 1/1.</text>
</comment>
<dbReference type="OrthoDB" id="5575075at2759"/>
<dbReference type="Gene3D" id="3.40.50.170">
    <property type="entry name" value="Formyl transferase, N-terminal domain"/>
    <property type="match status" value="1"/>
</dbReference>
<feature type="compositionally biased region" description="Low complexity" evidence="5">
    <location>
        <begin position="13"/>
        <end position="22"/>
    </location>
</feature>
<name>A0A9W8DMR6_9FUNG</name>
<keyword evidence="3 7" id="KW-0808">Transferase</keyword>
<dbReference type="EC" id="2.1.2.2" evidence="2"/>
<dbReference type="InterPro" id="IPR036477">
    <property type="entry name" value="Formyl_transf_N_sf"/>
</dbReference>
<dbReference type="GO" id="GO:0006189">
    <property type="term" value="P:'de novo' IMP biosynthetic process"/>
    <property type="evidence" value="ECO:0007669"/>
    <property type="project" value="InterPro"/>
</dbReference>
<dbReference type="InterPro" id="IPR004607">
    <property type="entry name" value="GART"/>
</dbReference>
<protein>
    <recommendedName>
        <fullName evidence="2">phosphoribosylglycinamide formyltransferase 1</fullName>
        <ecNumber evidence="2">2.1.2.2</ecNumber>
    </recommendedName>
</protein>
<evidence type="ECO:0000313" key="8">
    <source>
        <dbReference type="Proteomes" id="UP001150569"/>
    </source>
</evidence>
<dbReference type="Proteomes" id="UP001150569">
    <property type="component" value="Unassembled WGS sequence"/>
</dbReference>